<name>A0ABV9JGG9_9LACT</name>
<evidence type="ECO:0000313" key="2">
    <source>
        <dbReference type="Proteomes" id="UP001595987"/>
    </source>
</evidence>
<dbReference type="InterPro" id="IPR017853">
    <property type="entry name" value="GH"/>
</dbReference>
<reference evidence="2" key="1">
    <citation type="journal article" date="2019" name="Int. J. Syst. Evol. Microbiol.">
        <title>The Global Catalogue of Microorganisms (GCM) 10K type strain sequencing project: providing services to taxonomists for standard genome sequencing and annotation.</title>
        <authorList>
            <consortium name="The Broad Institute Genomics Platform"/>
            <consortium name="The Broad Institute Genome Sequencing Center for Infectious Disease"/>
            <person name="Wu L."/>
            <person name="Ma J."/>
        </authorList>
    </citation>
    <scope>NUCLEOTIDE SEQUENCE [LARGE SCALE GENOMIC DNA]</scope>
    <source>
        <strain evidence="2">CCUG 63287</strain>
    </source>
</reference>
<protein>
    <submittedName>
        <fullName evidence="1">1,4-beta-xylanase</fullName>
    </submittedName>
</protein>
<comment type="caution">
    <text evidence="1">The sequence shown here is derived from an EMBL/GenBank/DDBJ whole genome shotgun (WGS) entry which is preliminary data.</text>
</comment>
<sequence length="310" mass="36335">MKKIKGTSFGYMAKPGELNDDYAKWSLRTLQERTGINTIILTIVAEQDKAQSTEIHWRDETKVPSDEEIVATIRYAQSLGLDVILKPMVNCADGTWRAHINFFDEDVICEPKWSDWFKNYTEFLLHYAKVAEENHCTMFVIGCELVNTDRREAEWRKLIKEVREVYSGLLTYNCDKYQEDRLKWWDAVDVISSSGYYPYDTWEEQLAKIELVVKKYQKPFFFCEAGAPSWVGGDVLPNDWTLVGDVSMEAQARWYQAMFAAVEKVDFVDGFGLWDWKAHVYPEQEALQDKDYAFFNKPAEKIIKKFYKNF</sequence>
<dbReference type="Proteomes" id="UP001595987">
    <property type="component" value="Unassembled WGS sequence"/>
</dbReference>
<dbReference type="Gene3D" id="3.20.20.80">
    <property type="entry name" value="Glycosidases"/>
    <property type="match status" value="1"/>
</dbReference>
<dbReference type="RefSeq" id="WP_213536318.1">
    <property type="nucleotide sequence ID" value="NZ_BOVQ01000006.1"/>
</dbReference>
<gene>
    <name evidence="1" type="ORF">ACFO26_09590</name>
</gene>
<keyword evidence="2" id="KW-1185">Reference proteome</keyword>
<organism evidence="1 2">
    <name type="scientific">Lactococcus nasutitermitis</name>
    <dbReference type="NCBI Taxonomy" id="1652957"/>
    <lineage>
        <taxon>Bacteria</taxon>
        <taxon>Bacillati</taxon>
        <taxon>Bacillota</taxon>
        <taxon>Bacilli</taxon>
        <taxon>Lactobacillales</taxon>
        <taxon>Streptococcaceae</taxon>
        <taxon>Lactococcus</taxon>
    </lineage>
</organism>
<proteinExistence type="predicted"/>
<dbReference type="Pfam" id="PF22612">
    <property type="entry name" value="GH113"/>
    <property type="match status" value="1"/>
</dbReference>
<dbReference type="EMBL" id="JBHSGD010000008">
    <property type="protein sequence ID" value="MFC4653154.1"/>
    <property type="molecule type" value="Genomic_DNA"/>
</dbReference>
<evidence type="ECO:0000313" key="1">
    <source>
        <dbReference type="EMBL" id="MFC4653154.1"/>
    </source>
</evidence>
<accession>A0ABV9JGG9</accession>
<dbReference type="SUPFAM" id="SSF51445">
    <property type="entry name" value="(Trans)glycosidases"/>
    <property type="match status" value="1"/>
</dbReference>
<dbReference type="InterPro" id="IPR055151">
    <property type="entry name" value="GH113"/>
</dbReference>